<dbReference type="AlphaFoldDB" id="A0A645DM43"/>
<comment type="caution">
    <text evidence="1">The sequence shown here is derived from an EMBL/GenBank/DDBJ whole genome shotgun (WGS) entry which is preliminary data.</text>
</comment>
<sequence length="41" mass="4681">MNMKLVIQNMSMKFVNANVFVNVRNQAVNHVSHVKLKVILA</sequence>
<name>A0A645DM43_9ZZZZ</name>
<evidence type="ECO:0000313" key="1">
    <source>
        <dbReference type="EMBL" id="MPM90311.1"/>
    </source>
</evidence>
<accession>A0A645DM43</accession>
<proteinExistence type="predicted"/>
<protein>
    <submittedName>
        <fullName evidence="1">Uncharacterized protein</fullName>
    </submittedName>
</protein>
<gene>
    <name evidence="1" type="ORF">SDC9_137432</name>
</gene>
<organism evidence="1">
    <name type="scientific">bioreactor metagenome</name>
    <dbReference type="NCBI Taxonomy" id="1076179"/>
    <lineage>
        <taxon>unclassified sequences</taxon>
        <taxon>metagenomes</taxon>
        <taxon>ecological metagenomes</taxon>
    </lineage>
</organism>
<dbReference type="EMBL" id="VSSQ01037587">
    <property type="protein sequence ID" value="MPM90311.1"/>
    <property type="molecule type" value="Genomic_DNA"/>
</dbReference>
<reference evidence="1" key="1">
    <citation type="submission" date="2019-08" db="EMBL/GenBank/DDBJ databases">
        <authorList>
            <person name="Kucharzyk K."/>
            <person name="Murdoch R.W."/>
            <person name="Higgins S."/>
            <person name="Loffler F."/>
        </authorList>
    </citation>
    <scope>NUCLEOTIDE SEQUENCE</scope>
</reference>